<evidence type="ECO:0000313" key="3">
    <source>
        <dbReference type="Proteomes" id="UP000037178"/>
    </source>
</evidence>
<protein>
    <submittedName>
        <fullName evidence="2">Hydrolase, alpha/beta hydrolase fold family</fullName>
    </submittedName>
</protein>
<dbReference type="Pfam" id="PF12146">
    <property type="entry name" value="Hydrolase_4"/>
    <property type="match status" value="1"/>
</dbReference>
<dbReference type="GO" id="GO:0016787">
    <property type="term" value="F:hydrolase activity"/>
    <property type="evidence" value="ECO:0007669"/>
    <property type="project" value="UniProtKB-KW"/>
</dbReference>
<dbReference type="Proteomes" id="UP000037178">
    <property type="component" value="Unassembled WGS sequence"/>
</dbReference>
<reference evidence="2 3" key="1">
    <citation type="submission" date="2015-06" db="EMBL/GenBank/DDBJ databases">
        <title>Draft genome sequence of an Alphaproteobacteria species associated to the Mediterranean sponge Oscarella lobularis.</title>
        <authorList>
            <person name="Jourda C."/>
            <person name="Santini S."/>
            <person name="Claverie J.-M."/>
        </authorList>
    </citation>
    <scope>NUCLEOTIDE SEQUENCE [LARGE SCALE GENOMIC DNA]</scope>
    <source>
        <strain evidence="2">IGS</strain>
    </source>
</reference>
<dbReference type="PANTHER" id="PTHR43798:SF29">
    <property type="entry name" value="AB HYDROLASE-1 DOMAIN-CONTAINING PROTEIN"/>
    <property type="match status" value="1"/>
</dbReference>
<name>A0A0J9GWP8_9RHOB</name>
<keyword evidence="3" id="KW-1185">Reference proteome</keyword>
<dbReference type="InterPro" id="IPR029058">
    <property type="entry name" value="AB_hydrolase_fold"/>
</dbReference>
<dbReference type="SUPFAM" id="SSF53474">
    <property type="entry name" value="alpha/beta-Hydrolases"/>
    <property type="match status" value="1"/>
</dbReference>
<sequence length="221" mass="24441">MMADARVFWPQIIALSMETSVQIAPVFHQETVDAVARTVLEQAPARFALAGHGLGAIVAMEVLRQDPARITKLVLISTTCQQELPNLAASREPLIAKARAGRLAQAIEPELTCAAAAPGPDQQELVALAKQMAFTLGTEVFIRQSRMMQRRPDQQSTLRRAKTPTLVICGEHDIVYPVRRHEFMAHLMPNAQLEVVGETAHYPMLERPDHVTGVLRDWLGL</sequence>
<accession>A0A0J9GWP8</accession>
<dbReference type="AlphaFoldDB" id="A0A0J9GWP8"/>
<dbReference type="Gene3D" id="3.40.50.1820">
    <property type="entry name" value="alpha/beta hydrolase"/>
    <property type="match status" value="1"/>
</dbReference>
<feature type="domain" description="Serine aminopeptidase S33" evidence="1">
    <location>
        <begin position="35"/>
        <end position="207"/>
    </location>
</feature>
<keyword evidence="2" id="KW-0378">Hydrolase</keyword>
<dbReference type="STRING" id="1675527.AIOL_002931"/>
<dbReference type="EMBL" id="LFTY01000002">
    <property type="protein sequence ID" value="KMW57963.1"/>
    <property type="molecule type" value="Genomic_DNA"/>
</dbReference>
<dbReference type="InterPro" id="IPR050266">
    <property type="entry name" value="AB_hydrolase_sf"/>
</dbReference>
<organism evidence="2 3">
    <name type="scientific">Candidatus Rhodobacter oscarellae</name>
    <dbReference type="NCBI Taxonomy" id="1675527"/>
    <lineage>
        <taxon>Bacteria</taxon>
        <taxon>Pseudomonadati</taxon>
        <taxon>Pseudomonadota</taxon>
        <taxon>Alphaproteobacteria</taxon>
        <taxon>Rhodobacterales</taxon>
        <taxon>Rhodobacter group</taxon>
        <taxon>Rhodobacter</taxon>
    </lineage>
</organism>
<dbReference type="PATRIC" id="fig|1675527.3.peg.3068"/>
<evidence type="ECO:0000313" key="2">
    <source>
        <dbReference type="EMBL" id="KMW57963.1"/>
    </source>
</evidence>
<dbReference type="PANTHER" id="PTHR43798">
    <property type="entry name" value="MONOACYLGLYCEROL LIPASE"/>
    <property type="match status" value="1"/>
</dbReference>
<dbReference type="InterPro" id="IPR022742">
    <property type="entry name" value="Hydrolase_4"/>
</dbReference>
<evidence type="ECO:0000259" key="1">
    <source>
        <dbReference type="Pfam" id="PF12146"/>
    </source>
</evidence>
<proteinExistence type="predicted"/>
<comment type="caution">
    <text evidence="2">The sequence shown here is derived from an EMBL/GenBank/DDBJ whole genome shotgun (WGS) entry which is preliminary data.</text>
</comment>
<gene>
    <name evidence="2" type="ORF">AIOL_002931</name>
</gene>